<proteinExistence type="predicted"/>
<protein>
    <submittedName>
        <fullName evidence="2">Uncharacterized protein</fullName>
    </submittedName>
</protein>
<evidence type="ECO:0000256" key="1">
    <source>
        <dbReference type="SAM" id="MobiDB-lite"/>
    </source>
</evidence>
<gene>
    <name evidence="2" type="ORF">C9F09_01690</name>
</gene>
<comment type="caution">
    <text evidence="2">The sequence shown here is derived from an EMBL/GenBank/DDBJ whole genome shotgun (WGS) entry which is preliminary data.</text>
</comment>
<reference evidence="2 3" key="1">
    <citation type="submission" date="2018-03" db="EMBL/GenBank/DDBJ databases">
        <title>Non-Typhoidal Salmonella genome sequencing and assembly.</title>
        <authorList>
            <person name="Matchawe C."/>
        </authorList>
    </citation>
    <scope>NUCLEOTIDE SEQUENCE [LARGE SCALE GENOMIC DNA]</scope>
    <source>
        <strain evidence="2 3">35dea</strain>
    </source>
</reference>
<evidence type="ECO:0000313" key="2">
    <source>
        <dbReference type="EMBL" id="TGD04543.1"/>
    </source>
</evidence>
<dbReference type="Proteomes" id="UP000298491">
    <property type="component" value="Unassembled WGS sequence"/>
</dbReference>
<feature type="compositionally biased region" description="Basic and acidic residues" evidence="1">
    <location>
        <begin position="8"/>
        <end position="20"/>
    </location>
</feature>
<sequence length="72" mass="8192">PSCNGLDKIYRQKSEKRDSSRYLTELASREKVPDGGLSGLPLNDRVGLIRQVCRHPARKPDGDARLIYRGRR</sequence>
<dbReference type="EMBL" id="PYKB01000149">
    <property type="protein sequence ID" value="TGD04543.1"/>
    <property type="molecule type" value="Genomic_DNA"/>
</dbReference>
<feature type="region of interest" description="Disordered" evidence="1">
    <location>
        <begin position="1"/>
        <end position="22"/>
    </location>
</feature>
<feature type="non-terminal residue" evidence="2">
    <location>
        <position position="1"/>
    </location>
</feature>
<dbReference type="AlphaFoldDB" id="A0A659RLW2"/>
<organism evidence="2 3">
    <name type="scientific">Salmonella enterica subsp. enterica serovar Wilhelmsburg</name>
    <dbReference type="NCBI Taxonomy" id="1960126"/>
    <lineage>
        <taxon>Bacteria</taxon>
        <taxon>Pseudomonadati</taxon>
        <taxon>Pseudomonadota</taxon>
        <taxon>Gammaproteobacteria</taxon>
        <taxon>Enterobacterales</taxon>
        <taxon>Enterobacteriaceae</taxon>
        <taxon>Salmonella</taxon>
    </lineage>
</organism>
<evidence type="ECO:0000313" key="3">
    <source>
        <dbReference type="Proteomes" id="UP000298491"/>
    </source>
</evidence>
<accession>A0A659RLW2</accession>
<name>A0A659RLW2_SALET</name>